<accession>A0A445MR97</accession>
<gene>
    <name evidence="2" type="ORF">PITCH_A1150013</name>
</gene>
<name>A0A445MR97_9BACT</name>
<evidence type="ECO:0000313" key="2">
    <source>
        <dbReference type="EMBL" id="SPD71978.1"/>
    </source>
</evidence>
<reference evidence="2" key="1">
    <citation type="submission" date="2018-01" db="EMBL/GenBank/DDBJ databases">
        <authorList>
            <person name="Regsiter A."/>
            <person name="William W."/>
        </authorList>
    </citation>
    <scope>NUCLEOTIDE SEQUENCE</scope>
    <source>
        <strain evidence="2">TRIP AH-1</strain>
    </source>
</reference>
<dbReference type="EMBL" id="OJIN01000019">
    <property type="protein sequence ID" value="SPD71978.1"/>
    <property type="molecule type" value="Genomic_DNA"/>
</dbReference>
<dbReference type="AlphaFoldDB" id="A0A445MR97"/>
<feature type="coiled-coil region" evidence="1">
    <location>
        <begin position="1"/>
        <end position="28"/>
    </location>
</feature>
<sequence length="68" mass="7874">MAKGSEMITAMENEIEELKKKRMLLSGKMGELSQSNGWDKFEHEIDEVIFGLESDFEIIIKHLEKMEA</sequence>
<evidence type="ECO:0000256" key="1">
    <source>
        <dbReference type="SAM" id="Coils"/>
    </source>
</evidence>
<protein>
    <submittedName>
        <fullName evidence="2">Uncharacterized protein</fullName>
    </submittedName>
</protein>
<organism evidence="2">
    <name type="scientific">uncultured Desulfobacterium sp</name>
    <dbReference type="NCBI Taxonomy" id="201089"/>
    <lineage>
        <taxon>Bacteria</taxon>
        <taxon>Pseudomonadati</taxon>
        <taxon>Thermodesulfobacteriota</taxon>
        <taxon>Desulfobacteria</taxon>
        <taxon>Desulfobacterales</taxon>
        <taxon>Desulfobacteriaceae</taxon>
        <taxon>Desulfobacterium</taxon>
        <taxon>environmental samples</taxon>
    </lineage>
</organism>
<proteinExistence type="predicted"/>
<keyword evidence="1" id="KW-0175">Coiled coil</keyword>